<evidence type="ECO:0000313" key="18">
    <source>
        <dbReference type="Proteomes" id="UP000663843"/>
    </source>
</evidence>
<dbReference type="FunFam" id="1.10.1030.10:FF:000001">
    <property type="entry name" value="Carbamoyl-phosphate synthase large chain"/>
    <property type="match status" value="1"/>
</dbReference>
<evidence type="ECO:0000256" key="9">
    <source>
        <dbReference type="ARBA" id="ARBA00044063"/>
    </source>
</evidence>
<evidence type="ECO:0000256" key="10">
    <source>
        <dbReference type="ARBA" id="ARBA00044249"/>
    </source>
</evidence>
<dbReference type="SUPFAM" id="SSF56059">
    <property type="entry name" value="Glutathione synthetase ATP-binding domain-like"/>
    <property type="match status" value="2"/>
</dbReference>
<dbReference type="PROSITE" id="PS00867">
    <property type="entry name" value="CPSASE_2"/>
    <property type="match status" value="2"/>
</dbReference>
<dbReference type="FunFam" id="3.30.470.20:FF:000001">
    <property type="entry name" value="Carbamoyl-phosphate synthase large chain"/>
    <property type="match status" value="1"/>
</dbReference>
<dbReference type="InterPro" id="IPR013815">
    <property type="entry name" value="ATP_grasp_subdomain_1"/>
</dbReference>
<keyword evidence="5" id="KW-0677">Repeat</keyword>
<comment type="pathway">
    <text evidence="1">Amino-acid biosynthesis; L-arginine biosynthesis; carbamoyl phosphate from bicarbonate: step 1/1.</text>
</comment>
<feature type="domain" description="ATP-grasp" evidence="16">
    <location>
        <begin position="726"/>
        <end position="913"/>
    </location>
</feature>
<dbReference type="GO" id="GO:0005737">
    <property type="term" value="C:cytoplasm"/>
    <property type="evidence" value="ECO:0007669"/>
    <property type="project" value="TreeGrafter"/>
</dbReference>
<accession>A0A8H3H1W3</accession>
<dbReference type="FunFam" id="3.40.50.20:FF:000002">
    <property type="entry name" value="Carbamoyl-phosphate synthase large chain"/>
    <property type="match status" value="1"/>
</dbReference>
<dbReference type="NCBIfam" id="TIGR01369">
    <property type="entry name" value="CPSaseII_lrg"/>
    <property type="match status" value="1"/>
</dbReference>
<evidence type="ECO:0000256" key="14">
    <source>
        <dbReference type="ARBA" id="ARBA00048816"/>
    </source>
</evidence>
<dbReference type="Pfam" id="PF02786">
    <property type="entry name" value="CPSase_L_D2"/>
    <property type="match status" value="2"/>
</dbReference>
<sequence length="913" mass="99612">MAFARPAVRSAATAIARKPTVSLSLPLSRSLHVSRPLRIAPTLRTLAVAAPAVGDYAPKSEHVLSSPSELARKISARVLPQIERPDVRKVVVVGSGGLSIGQAGEFDYSGSQAMKALREAGVEAVLINPNIATWQTSHQLASEVYFLPITADYVAYVLEKERPDGVLLTFGGQSALNVGIELDRMGVLEQIDIPVARSTAVSSVNAALAAGEAIGYPVILRSAFTLGGLGSGFANDPDELRDLAAKSLSLSPQVLIEKSMKGWKELEYEVVRDAADNTIICCNMENFDPLGTHTGDSIVVAPSQTLNDDEYHMLRSAALKVIRHLGVVGECNIQYALSPDSREYCVIEVNARLSRSSALASKATGYPLAYTAAKIALGHTLPELPNAVTKTTTACFEPSLDYIVTKIPKWDLAKFSSQVNREVGSSMKSVGEVMAIGRTWEESLQKAIRQVDPRWIGFEAYAQPKAGPELDRALSVPTDMRLFVIAHAMYNCGYTVDRIHDLTKIDKWYLYKIDNIVQTNQTLKAAGSLGAIDEDLMRRAKKMGFSDQQIGSLTNSTEAEARAHRKSLGVTPFVKRIDTLAAEYPAHTNYLYTTYNASEHDVEFDEHGTIVLGSGVYRIGSSVEFDWCAVTCARSLREGGRRTIMINYNPETVSTDYDEADRMYFEELGFERVMDIYELEKAQGVIVSVGGQLPQNIALRLKETGINVLGTDPSMIDTAEDRHKFSGVLDKIGVDQPEWAEVTSLDAAKEFANRVDYPVLIRPSYVLSGAAMNVVYEESTLEHHLSAAASVSPLHPVVITKFIDEAQEIDVDAVAHKGKLLIHAVSEHVENAGVHSGDATLVLPPFSLPESDMARLKEIAEKVAQAFEISGPFNMQIIRQDRGQGEESALKVIECNLRASRSFPFVSKVLGKN</sequence>
<dbReference type="GO" id="GO:0006526">
    <property type="term" value="P:L-arginine biosynthetic process"/>
    <property type="evidence" value="ECO:0007669"/>
    <property type="project" value="UniProtKB-ARBA"/>
</dbReference>
<organism evidence="17 18">
    <name type="scientific">Rhizoctonia solani</name>
    <dbReference type="NCBI Taxonomy" id="456999"/>
    <lineage>
        <taxon>Eukaryota</taxon>
        <taxon>Fungi</taxon>
        <taxon>Dikarya</taxon>
        <taxon>Basidiomycota</taxon>
        <taxon>Agaricomycotina</taxon>
        <taxon>Agaricomycetes</taxon>
        <taxon>Cantharellales</taxon>
        <taxon>Ceratobasidiaceae</taxon>
        <taxon>Rhizoctonia</taxon>
    </lineage>
</organism>
<keyword evidence="6 15" id="KW-0547">Nucleotide-binding</keyword>
<dbReference type="PROSITE" id="PS50975">
    <property type="entry name" value="ATP_GRASP"/>
    <property type="match status" value="2"/>
</dbReference>
<gene>
    <name evidence="17" type="ORF">RDB_LOCUS114084</name>
</gene>
<dbReference type="GO" id="GO:0046872">
    <property type="term" value="F:metal ion binding"/>
    <property type="evidence" value="ECO:0007669"/>
    <property type="project" value="UniProtKB-KW"/>
</dbReference>
<dbReference type="InterPro" id="IPR036897">
    <property type="entry name" value="CarbamoylP_synth_lsu_oligo_sf"/>
</dbReference>
<dbReference type="NCBIfam" id="NF009455">
    <property type="entry name" value="PRK12815.1"/>
    <property type="match status" value="1"/>
</dbReference>
<evidence type="ECO:0000256" key="15">
    <source>
        <dbReference type="PROSITE-ProRule" id="PRU00409"/>
    </source>
</evidence>
<dbReference type="InterPro" id="IPR058047">
    <property type="entry name" value="CPSase_preATP-grasp"/>
</dbReference>
<evidence type="ECO:0000256" key="3">
    <source>
        <dbReference type="ARBA" id="ARBA00022598"/>
    </source>
</evidence>
<dbReference type="Gene3D" id="1.10.1030.10">
    <property type="entry name" value="Carbamoyl-phosphate synthetase, large subunit oligomerisation domain"/>
    <property type="match status" value="1"/>
</dbReference>
<comment type="subunit">
    <text evidence="8">Heterodimer composed of 2 chains; the small (or glutamine) chain promotes the hydrolysis of glutamine to ammonia, which is used by the large (or ammonia) chain to synthesize carbamoyl phosphate.</text>
</comment>
<dbReference type="GO" id="GO:0004088">
    <property type="term" value="F:carbamoyl-phosphate synthase (glutamine-hydrolyzing) activity"/>
    <property type="evidence" value="ECO:0007669"/>
    <property type="project" value="UniProtKB-EC"/>
</dbReference>
<dbReference type="Gene3D" id="3.30.470.20">
    <property type="entry name" value="ATP-grasp fold, B domain"/>
    <property type="match status" value="2"/>
</dbReference>
<evidence type="ECO:0000256" key="12">
    <source>
        <dbReference type="ARBA" id="ARBA00044334"/>
    </source>
</evidence>
<comment type="catalytic activity">
    <reaction evidence="13">
        <text>hydrogencarbonate + NH4(+) + 2 ATP = carbamoyl phosphate + 2 ADP + phosphate + 2 H(+)</text>
        <dbReference type="Rhea" id="RHEA:18029"/>
        <dbReference type="ChEBI" id="CHEBI:15378"/>
        <dbReference type="ChEBI" id="CHEBI:17544"/>
        <dbReference type="ChEBI" id="CHEBI:28938"/>
        <dbReference type="ChEBI" id="CHEBI:30616"/>
        <dbReference type="ChEBI" id="CHEBI:43474"/>
        <dbReference type="ChEBI" id="CHEBI:58228"/>
        <dbReference type="ChEBI" id="CHEBI:456216"/>
        <dbReference type="EC" id="6.3.4.16"/>
    </reaction>
</comment>
<comment type="caution">
    <text evidence="17">The sequence shown here is derived from an EMBL/GenBank/DDBJ whole genome shotgun (WGS) entry which is preliminary data.</text>
</comment>
<dbReference type="AlphaFoldDB" id="A0A8H3H1W3"/>
<keyword evidence="7 15" id="KW-0067">ATP-binding</keyword>
<dbReference type="EC" id="6.3.4.16" evidence="9"/>
<dbReference type="PANTHER" id="PTHR11405">
    <property type="entry name" value="CARBAMOYLTRANSFERASE FAMILY MEMBER"/>
    <property type="match status" value="1"/>
</dbReference>
<keyword evidence="3" id="KW-0436">Ligase</keyword>
<evidence type="ECO:0000256" key="6">
    <source>
        <dbReference type="ARBA" id="ARBA00022741"/>
    </source>
</evidence>
<dbReference type="InterPro" id="IPR005479">
    <property type="entry name" value="CPAse_ATP-bd"/>
</dbReference>
<dbReference type="SUPFAM" id="SSF48108">
    <property type="entry name" value="Carbamoyl phosphate synthetase, large subunit connection domain"/>
    <property type="match status" value="1"/>
</dbReference>
<evidence type="ECO:0000259" key="16">
    <source>
        <dbReference type="PROSITE" id="PS50975"/>
    </source>
</evidence>
<dbReference type="PROSITE" id="PS00866">
    <property type="entry name" value="CPSASE_1"/>
    <property type="match status" value="2"/>
</dbReference>
<evidence type="ECO:0000256" key="13">
    <source>
        <dbReference type="ARBA" id="ARBA00047359"/>
    </source>
</evidence>
<dbReference type="EMBL" id="CAJMWT010003735">
    <property type="protein sequence ID" value="CAE6477857.1"/>
    <property type="molecule type" value="Genomic_DNA"/>
</dbReference>
<dbReference type="SMART" id="SM01096">
    <property type="entry name" value="CPSase_L_D3"/>
    <property type="match status" value="1"/>
</dbReference>
<evidence type="ECO:0000256" key="2">
    <source>
        <dbReference type="ARBA" id="ARBA00012738"/>
    </source>
</evidence>
<dbReference type="Gene3D" id="3.40.50.20">
    <property type="match status" value="2"/>
</dbReference>
<evidence type="ECO:0000256" key="7">
    <source>
        <dbReference type="ARBA" id="ARBA00022840"/>
    </source>
</evidence>
<dbReference type="InterPro" id="IPR016185">
    <property type="entry name" value="PreATP-grasp_dom_sf"/>
</dbReference>
<dbReference type="GO" id="GO:0005524">
    <property type="term" value="F:ATP binding"/>
    <property type="evidence" value="ECO:0007669"/>
    <property type="project" value="UniProtKB-UniRule"/>
</dbReference>
<dbReference type="Proteomes" id="UP000663843">
    <property type="component" value="Unassembled WGS sequence"/>
</dbReference>
<proteinExistence type="predicted"/>
<dbReference type="InterPro" id="IPR011761">
    <property type="entry name" value="ATP-grasp"/>
</dbReference>
<evidence type="ECO:0000256" key="11">
    <source>
        <dbReference type="ARBA" id="ARBA00044318"/>
    </source>
</evidence>
<dbReference type="PRINTS" id="PR00098">
    <property type="entry name" value="CPSASE"/>
</dbReference>
<comment type="catalytic activity">
    <reaction evidence="14">
        <text>hydrogencarbonate + L-glutamine + 2 ATP + H2O = carbamoyl phosphate + L-glutamate + 2 ADP + phosphate + 2 H(+)</text>
        <dbReference type="Rhea" id="RHEA:18633"/>
        <dbReference type="ChEBI" id="CHEBI:15377"/>
        <dbReference type="ChEBI" id="CHEBI:15378"/>
        <dbReference type="ChEBI" id="CHEBI:17544"/>
        <dbReference type="ChEBI" id="CHEBI:29985"/>
        <dbReference type="ChEBI" id="CHEBI:30616"/>
        <dbReference type="ChEBI" id="CHEBI:43474"/>
        <dbReference type="ChEBI" id="CHEBI:58228"/>
        <dbReference type="ChEBI" id="CHEBI:58359"/>
        <dbReference type="ChEBI" id="CHEBI:456216"/>
        <dbReference type="EC" id="6.3.5.5"/>
    </reaction>
</comment>
<dbReference type="FunFam" id="3.30.1490.20:FF:000001">
    <property type="entry name" value="Carbamoyl-phosphate synthase large chain"/>
    <property type="match status" value="1"/>
</dbReference>
<evidence type="ECO:0000256" key="5">
    <source>
        <dbReference type="ARBA" id="ARBA00022737"/>
    </source>
</evidence>
<name>A0A8H3H1W3_9AGAM</name>
<dbReference type="Gene3D" id="3.30.1490.20">
    <property type="entry name" value="ATP-grasp fold, A domain"/>
    <property type="match status" value="1"/>
</dbReference>
<dbReference type="NCBIfam" id="NF003671">
    <property type="entry name" value="PRK05294.1"/>
    <property type="match status" value="1"/>
</dbReference>
<dbReference type="EC" id="6.3.5.5" evidence="2"/>
<keyword evidence="4" id="KW-0479">Metal-binding</keyword>
<dbReference type="Pfam" id="PF02787">
    <property type="entry name" value="CPSase_L_D3"/>
    <property type="match status" value="1"/>
</dbReference>
<protein>
    <recommendedName>
        <fullName evidence="11">Ammonium-dependent carbamoyl phosphate synthetase</fullName>
        <ecNumber evidence="9">6.3.4.16</ecNumber>
        <ecNumber evidence="2">6.3.5.5</ecNumber>
    </recommendedName>
    <alternativeName>
        <fullName evidence="10">Arginine-specific carbamoyl phosphate synthetase, ammonia chain</fullName>
    </alternativeName>
    <alternativeName>
        <fullName evidence="12">Glutamine-dependent carbamoyl phosphate synthetase</fullName>
    </alternativeName>
</protein>
<dbReference type="Pfam" id="PF25596">
    <property type="entry name" value="CPSase_L_D1"/>
    <property type="match status" value="1"/>
</dbReference>
<dbReference type="FunFam" id="3.40.50.20:FF:000001">
    <property type="entry name" value="Carbamoyl-phosphate synthase large chain"/>
    <property type="match status" value="1"/>
</dbReference>
<dbReference type="InterPro" id="IPR005480">
    <property type="entry name" value="CPSase_lsu_oligo"/>
</dbReference>
<feature type="domain" description="ATP-grasp" evidence="16">
    <location>
        <begin position="185"/>
        <end position="377"/>
    </location>
</feature>
<evidence type="ECO:0000313" key="17">
    <source>
        <dbReference type="EMBL" id="CAE6477857.1"/>
    </source>
</evidence>
<feature type="non-terminal residue" evidence="17">
    <location>
        <position position="913"/>
    </location>
</feature>
<dbReference type="InterPro" id="IPR005483">
    <property type="entry name" value="CPSase_dom"/>
</dbReference>
<dbReference type="InterPro" id="IPR006275">
    <property type="entry name" value="CPSase_lsu"/>
</dbReference>
<dbReference type="SUPFAM" id="SSF52440">
    <property type="entry name" value="PreATP-grasp domain"/>
    <property type="match status" value="2"/>
</dbReference>
<dbReference type="PANTHER" id="PTHR11405:SF53">
    <property type="entry name" value="CARBAMOYL-PHOSPHATE SYNTHASE [AMMONIA], MITOCHONDRIAL"/>
    <property type="match status" value="1"/>
</dbReference>
<evidence type="ECO:0000256" key="4">
    <source>
        <dbReference type="ARBA" id="ARBA00022723"/>
    </source>
</evidence>
<evidence type="ECO:0000256" key="1">
    <source>
        <dbReference type="ARBA" id="ARBA00005077"/>
    </source>
</evidence>
<evidence type="ECO:0000256" key="8">
    <source>
        <dbReference type="ARBA" id="ARBA00044031"/>
    </source>
</evidence>
<reference evidence="17" key="1">
    <citation type="submission" date="2021-01" db="EMBL/GenBank/DDBJ databases">
        <authorList>
            <person name="Kaushik A."/>
        </authorList>
    </citation>
    <scope>NUCLEOTIDE SEQUENCE</scope>
    <source>
        <strain evidence="17">AG2-2IIIB</strain>
    </source>
</reference>
<dbReference type="GO" id="GO:0004087">
    <property type="term" value="F:carbamoyl-phosphate synthase (ammonia) activity"/>
    <property type="evidence" value="ECO:0007669"/>
    <property type="project" value="UniProtKB-EC"/>
</dbReference>